<dbReference type="AlphaFoldDB" id="A0A3A3FG03"/>
<reference evidence="2" key="1">
    <citation type="submission" date="2018-09" db="EMBL/GenBank/DDBJ databases">
        <authorList>
            <person name="Zhu H."/>
        </authorList>
    </citation>
    <scope>NUCLEOTIDE SEQUENCE [LARGE SCALE GENOMIC DNA]</scope>
    <source>
        <strain evidence="2">K1R23-30</strain>
    </source>
</reference>
<dbReference type="Proteomes" id="UP000265955">
    <property type="component" value="Unassembled WGS sequence"/>
</dbReference>
<dbReference type="RefSeq" id="WP_119771995.1">
    <property type="nucleotide sequence ID" value="NZ_QYUO01000003.1"/>
</dbReference>
<dbReference type="InterPro" id="IPR010261">
    <property type="entry name" value="Tir_chaperone"/>
</dbReference>
<accession>A0A3A3FG03</accession>
<protein>
    <submittedName>
        <fullName evidence="1">Molecular chaperone Tir</fullName>
    </submittedName>
</protein>
<comment type="caution">
    <text evidence="1">The sequence shown here is derived from an EMBL/GenBank/DDBJ whole genome shotgun (WGS) entry which is preliminary data.</text>
</comment>
<gene>
    <name evidence="1" type="ORF">D3871_26045</name>
</gene>
<dbReference type="CDD" id="cd17020">
    <property type="entry name" value="T3SC_IA_ShcM-like"/>
    <property type="match status" value="1"/>
</dbReference>
<dbReference type="Pfam" id="PF05932">
    <property type="entry name" value="CesT"/>
    <property type="match status" value="1"/>
</dbReference>
<dbReference type="OrthoDB" id="8719930at2"/>
<name>A0A3A3FG03_9BURK</name>
<evidence type="ECO:0000313" key="1">
    <source>
        <dbReference type="EMBL" id="RJF92110.1"/>
    </source>
</evidence>
<organism evidence="1 2">
    <name type="scientific">Noviherbaspirillum saxi</name>
    <dbReference type="NCBI Taxonomy" id="2320863"/>
    <lineage>
        <taxon>Bacteria</taxon>
        <taxon>Pseudomonadati</taxon>
        <taxon>Pseudomonadota</taxon>
        <taxon>Betaproteobacteria</taxon>
        <taxon>Burkholderiales</taxon>
        <taxon>Oxalobacteraceae</taxon>
        <taxon>Noviherbaspirillum</taxon>
    </lineage>
</organism>
<evidence type="ECO:0000313" key="2">
    <source>
        <dbReference type="Proteomes" id="UP000265955"/>
    </source>
</evidence>
<dbReference type="Gene3D" id="3.30.1460.10">
    <property type="match status" value="1"/>
</dbReference>
<dbReference type="SUPFAM" id="SSF69635">
    <property type="entry name" value="Type III secretory system chaperone-like"/>
    <property type="match status" value="1"/>
</dbReference>
<proteinExistence type="predicted"/>
<sequence>MSAHEYRGLVEGICALTGIADAASMLEMANFEVNGIPFTLMDGSEIEDGTVLYFCDFGEVPGERRADILQELLEANLAMYAKESPSFSINFYTKHVVLTGRIAIRNTTPAKLLEELAWRAHQATQWRQTCLLSSQAPLIQDPLQKKTVNTVKRKSPSAQFRAD</sequence>
<dbReference type="EMBL" id="QYUO01000003">
    <property type="protein sequence ID" value="RJF92110.1"/>
    <property type="molecule type" value="Genomic_DNA"/>
</dbReference>
<keyword evidence="2" id="KW-1185">Reference proteome</keyword>
<dbReference type="GO" id="GO:0030254">
    <property type="term" value="P:protein secretion by the type III secretion system"/>
    <property type="evidence" value="ECO:0007669"/>
    <property type="project" value="InterPro"/>
</dbReference>